<accession>A0A1X7RNI1</accession>
<gene>
    <name evidence="2" type="ORF">ZT3D7_G3707</name>
</gene>
<organism evidence="2 3">
    <name type="scientific">Zymoseptoria tritici (strain ST99CH_3D7)</name>
    <dbReference type="NCBI Taxonomy" id="1276538"/>
    <lineage>
        <taxon>Eukaryota</taxon>
        <taxon>Fungi</taxon>
        <taxon>Dikarya</taxon>
        <taxon>Ascomycota</taxon>
        <taxon>Pezizomycotina</taxon>
        <taxon>Dothideomycetes</taxon>
        <taxon>Dothideomycetidae</taxon>
        <taxon>Mycosphaerellales</taxon>
        <taxon>Mycosphaerellaceae</taxon>
        <taxon>Zymoseptoria</taxon>
    </lineage>
</organism>
<dbReference type="EMBL" id="LT853694">
    <property type="protein sequence ID" value="SMQ48557.1"/>
    <property type="molecule type" value="Genomic_DNA"/>
</dbReference>
<dbReference type="AlphaFoldDB" id="A0A1X7RNI1"/>
<reference evidence="2 3" key="1">
    <citation type="submission" date="2016-06" db="EMBL/GenBank/DDBJ databases">
        <authorList>
            <person name="Kjaerup R.B."/>
            <person name="Dalgaard T.S."/>
            <person name="Juul-Madsen H.R."/>
        </authorList>
    </citation>
    <scope>NUCLEOTIDE SEQUENCE [LARGE SCALE GENOMIC DNA]</scope>
</reference>
<evidence type="ECO:0000313" key="2">
    <source>
        <dbReference type="EMBL" id="SMQ48557.1"/>
    </source>
</evidence>
<evidence type="ECO:0000256" key="1">
    <source>
        <dbReference type="SAM" id="MobiDB-lite"/>
    </source>
</evidence>
<feature type="compositionally biased region" description="Basic and acidic residues" evidence="1">
    <location>
        <begin position="706"/>
        <end position="719"/>
    </location>
</feature>
<feature type="compositionally biased region" description="Polar residues" evidence="1">
    <location>
        <begin position="20"/>
        <end position="32"/>
    </location>
</feature>
<sequence length="719" mass="80171">MSAPRRPPRQDPASRGAYQPTPTSRAPHQDTPSLRGPLQATAASSPKRRRLNPQDEVVNPGKPSGQESDYGSEPSLSDFMVEDDGVTSVDGTDLGTVPALESDYGSEHSFSDFDVEDEYCTPIHGVNLEALLPLVITPVVITPAVLPPAFRLSSGLVDMTDRTPFPVSLQALLLFMTERLLSIARSIHGSFLPDFTAAELAEDFHDVLNRKARRYLDQCIKKGQPWDLEKLLALLPVGTDSTTRPGKDLNGVYLIRVLRDFFDGRKRSFIYGGSQYSAGGDVDERIRQQHCNPVYRSRKQNVKKNIYQQWDGKNSTNTVTIGLLLVQSLAETARKTQDYILFCETLVIALLCGYDKTQLQRMPQLLPTSLLCTFANAQGLDAVNAETSITSLVYHIFGAILTNHDIPMLDEVHKIRNLPYRMMNSGGNATDGFSAPVKIHNPKKAESNCCQHMAAFRTLYLPIDDMAKYGYSSERPNTIFKLLLADSFTEDNFAGVSSDFVCDELPDVGRIQFCITFKNDDDEDTDYFLQLGSTHHLKNSGLKNSDTRIMRNAVDAQSLWEYVSSPTTMGDWSDNPFRVYNDYDSADKVFHDVDRVAKIMQRDSAPPPAAPNSAFMKSEQTCKAPRCRTHFLNGSGLLTHLHMKMVSGKPKPWPPTNTRVVQCLDEGYDGIATTRVSVLTAHNVPRTYVDKRGYNCTNKAYPQARSADDEAKKHGEYRN</sequence>
<name>A0A1X7RNI1_ZYMT9</name>
<feature type="region of interest" description="Disordered" evidence="1">
    <location>
        <begin position="700"/>
        <end position="719"/>
    </location>
</feature>
<proteinExistence type="predicted"/>
<evidence type="ECO:0000313" key="3">
    <source>
        <dbReference type="Proteomes" id="UP000215127"/>
    </source>
</evidence>
<feature type="region of interest" description="Disordered" evidence="1">
    <location>
        <begin position="1"/>
        <end position="91"/>
    </location>
</feature>
<keyword evidence="3" id="KW-1185">Reference proteome</keyword>
<protein>
    <submittedName>
        <fullName evidence="2">Uncharacterized protein</fullName>
    </submittedName>
</protein>
<dbReference type="Proteomes" id="UP000215127">
    <property type="component" value="Chromosome 3"/>
</dbReference>